<accession>A0A7J2THW1</accession>
<proteinExistence type="predicted"/>
<dbReference type="EMBL" id="DSLA01000066">
    <property type="protein sequence ID" value="HEH35339.1"/>
    <property type="molecule type" value="Genomic_DNA"/>
</dbReference>
<dbReference type="AlphaFoldDB" id="A0A7J2THW1"/>
<name>A0A7J2THW1_ARCFL</name>
<comment type="caution">
    <text evidence="1">The sequence shown here is derived from an EMBL/GenBank/DDBJ whole genome shotgun (WGS) entry which is preliminary data.</text>
</comment>
<reference evidence="1" key="1">
    <citation type="journal article" date="2020" name="mSystems">
        <title>Genome- and Community-Level Interaction Insights into Carbon Utilization and Element Cycling Functions of Hydrothermarchaeota in Hydrothermal Sediment.</title>
        <authorList>
            <person name="Zhou Z."/>
            <person name="Liu Y."/>
            <person name="Xu W."/>
            <person name="Pan J."/>
            <person name="Luo Z.H."/>
            <person name="Li M."/>
        </authorList>
    </citation>
    <scope>NUCLEOTIDE SEQUENCE [LARGE SCALE GENOMIC DNA]</scope>
    <source>
        <strain evidence="1">SpSt-26</strain>
    </source>
</reference>
<protein>
    <submittedName>
        <fullName evidence="1">Uncharacterized protein</fullName>
    </submittedName>
</protein>
<sequence length="95" mass="10987">MTYKKDRRGGENELEESIETSNRYVSLGLDLANIFSFRIQYRSKKEEHFISIKPGESILVSTDKGYIIFRYDNDAGKAIYGFIDKNGKLRELGEI</sequence>
<organism evidence="1">
    <name type="scientific">Archaeoglobus fulgidus</name>
    <dbReference type="NCBI Taxonomy" id="2234"/>
    <lineage>
        <taxon>Archaea</taxon>
        <taxon>Methanobacteriati</taxon>
        <taxon>Methanobacteriota</taxon>
        <taxon>Archaeoglobi</taxon>
        <taxon>Archaeoglobales</taxon>
        <taxon>Archaeoglobaceae</taxon>
        <taxon>Archaeoglobus</taxon>
    </lineage>
</organism>
<evidence type="ECO:0000313" key="1">
    <source>
        <dbReference type="EMBL" id="HEH35339.1"/>
    </source>
</evidence>
<gene>
    <name evidence="1" type="ORF">ENP88_04165</name>
</gene>